<keyword evidence="2" id="KW-0436">Ligase</keyword>
<dbReference type="Proteomes" id="UP000054018">
    <property type="component" value="Unassembled WGS sequence"/>
</dbReference>
<dbReference type="AlphaFoldDB" id="A0A0C9ZBS0"/>
<dbReference type="SUPFAM" id="SSF53244">
    <property type="entry name" value="MurD-like peptide ligases, peptide-binding domain"/>
    <property type="match status" value="1"/>
</dbReference>
<evidence type="ECO:0000256" key="1">
    <source>
        <dbReference type="ARBA" id="ARBA00008276"/>
    </source>
</evidence>
<evidence type="ECO:0000313" key="8">
    <source>
        <dbReference type="Proteomes" id="UP000054018"/>
    </source>
</evidence>
<dbReference type="GO" id="GO:0005524">
    <property type="term" value="F:ATP binding"/>
    <property type="evidence" value="ECO:0007669"/>
    <property type="project" value="UniProtKB-KW"/>
</dbReference>
<dbReference type="GO" id="GO:0004326">
    <property type="term" value="F:tetrahydrofolylpolyglutamate synthase activity"/>
    <property type="evidence" value="ECO:0007669"/>
    <property type="project" value="InterPro"/>
</dbReference>
<dbReference type="SUPFAM" id="SSF53623">
    <property type="entry name" value="MurD-like peptide ligases, catalytic domain"/>
    <property type="match status" value="1"/>
</dbReference>
<dbReference type="GO" id="GO:0046872">
    <property type="term" value="F:metal ion binding"/>
    <property type="evidence" value="ECO:0007669"/>
    <property type="project" value="UniProtKB-KW"/>
</dbReference>
<evidence type="ECO:0000256" key="5">
    <source>
        <dbReference type="ARBA" id="ARBA00022840"/>
    </source>
</evidence>
<keyword evidence="6" id="KW-0460">Magnesium</keyword>
<dbReference type="NCBIfam" id="TIGR01499">
    <property type="entry name" value="folC"/>
    <property type="match status" value="1"/>
</dbReference>
<dbReference type="UniPathway" id="UPA00850"/>
<dbReference type="PANTHER" id="PTHR11136">
    <property type="entry name" value="FOLYLPOLYGLUTAMATE SYNTHASE-RELATED"/>
    <property type="match status" value="1"/>
</dbReference>
<evidence type="ECO:0000256" key="2">
    <source>
        <dbReference type="ARBA" id="ARBA00022598"/>
    </source>
</evidence>
<dbReference type="GO" id="GO:0008841">
    <property type="term" value="F:dihydrofolate synthase activity"/>
    <property type="evidence" value="ECO:0007669"/>
    <property type="project" value="TreeGrafter"/>
</dbReference>
<dbReference type="InterPro" id="IPR001645">
    <property type="entry name" value="Folylpolyglutamate_synth"/>
</dbReference>
<dbReference type="OrthoDB" id="5212574at2759"/>
<keyword evidence="4" id="KW-0547">Nucleotide-binding</keyword>
<proteinExistence type="inferred from homology"/>
<dbReference type="InterPro" id="IPR036615">
    <property type="entry name" value="Mur_ligase_C_dom_sf"/>
</dbReference>
<reference evidence="7 8" key="1">
    <citation type="submission" date="2014-04" db="EMBL/GenBank/DDBJ databases">
        <authorList>
            <consortium name="DOE Joint Genome Institute"/>
            <person name="Kuo A."/>
            <person name="Kohler A."/>
            <person name="Costa M.D."/>
            <person name="Nagy L.G."/>
            <person name="Floudas D."/>
            <person name="Copeland A."/>
            <person name="Barry K.W."/>
            <person name="Cichocki N."/>
            <person name="Veneault-Fourrey C."/>
            <person name="LaButti K."/>
            <person name="Lindquist E.A."/>
            <person name="Lipzen A."/>
            <person name="Lundell T."/>
            <person name="Morin E."/>
            <person name="Murat C."/>
            <person name="Sun H."/>
            <person name="Tunlid A."/>
            <person name="Henrissat B."/>
            <person name="Grigoriev I.V."/>
            <person name="Hibbett D.S."/>
            <person name="Martin F."/>
            <person name="Nordberg H.P."/>
            <person name="Cantor M.N."/>
            <person name="Hua S.X."/>
        </authorList>
    </citation>
    <scope>NUCLEOTIDE SEQUENCE [LARGE SCALE GENOMIC DNA]</scope>
    <source>
        <strain evidence="7 8">441</strain>
    </source>
</reference>
<keyword evidence="3" id="KW-0479">Metal-binding</keyword>
<dbReference type="PANTHER" id="PTHR11136:SF0">
    <property type="entry name" value="DIHYDROFOLATE SYNTHETASE-RELATED"/>
    <property type="match status" value="1"/>
</dbReference>
<dbReference type="InterPro" id="IPR036565">
    <property type="entry name" value="Mur-like_cat_sf"/>
</dbReference>
<evidence type="ECO:0000256" key="3">
    <source>
        <dbReference type="ARBA" id="ARBA00022723"/>
    </source>
</evidence>
<comment type="similarity">
    <text evidence="1">Belongs to the folylpolyglutamate synthase family.</text>
</comment>
<dbReference type="GO" id="GO:0005829">
    <property type="term" value="C:cytosol"/>
    <property type="evidence" value="ECO:0007669"/>
    <property type="project" value="TreeGrafter"/>
</dbReference>
<dbReference type="HOGENOM" id="CLU_015869_2_0_1"/>
<organism evidence="7 8">
    <name type="scientific">Pisolithus microcarpus 441</name>
    <dbReference type="NCBI Taxonomy" id="765257"/>
    <lineage>
        <taxon>Eukaryota</taxon>
        <taxon>Fungi</taxon>
        <taxon>Dikarya</taxon>
        <taxon>Basidiomycota</taxon>
        <taxon>Agaricomycotina</taxon>
        <taxon>Agaricomycetes</taxon>
        <taxon>Agaricomycetidae</taxon>
        <taxon>Boletales</taxon>
        <taxon>Sclerodermatineae</taxon>
        <taxon>Pisolithaceae</taxon>
        <taxon>Pisolithus</taxon>
    </lineage>
</organism>
<dbReference type="InterPro" id="IPR018109">
    <property type="entry name" value="Folylpolyglutamate_synth_CS"/>
</dbReference>
<name>A0A0C9ZBS0_9AGAM</name>
<dbReference type="STRING" id="765257.A0A0C9ZBS0"/>
<sequence length="487" mass="52635">MSIDLTLERVHILASQFSYTRPSIHITGTNGKGSVACLLASILRTSSFKVGKFNSPHLISIYDCITINDQPVTPELYHECRIQVEHANERINARASSFELLTVTALLVFERAAVDIVIVEVGMGGRLDATNVIPDRCILISALTAVDLDHQAFLGATVDLIAREKAAIARRGKPFILGHQKHSSVGSVAEEVVLQQGGTFMRSTPVKTGGDDDLSISLSSVPFIPPRGQRIEFTSDAFGSPIRAILPLHGTHQLHNLSLALTIISTLLTDSSCCAALSPRLLHAITVHTVRAGIESTSWPGRLSFHTMPRPVAPGSTRNPLVLLVDGAHNPASSEALASYISLITPSPSRTLHITYILALSHSPPKTPEQTLFPLLPPRGRTGNPVTVSIAVLRFNPPDGMPWVKSTAPSKLRVAVLGLVTNANVWATEDDEPVDNQLQRALKWTELQAAQTQDDGGEHLAVLAGSLYLVADFYRLVKQLEAPHFTV</sequence>
<gene>
    <name evidence="7" type="ORF">PISMIDRAFT_675653</name>
</gene>
<keyword evidence="8" id="KW-1185">Reference proteome</keyword>
<dbReference type="PROSITE" id="PS01012">
    <property type="entry name" value="FOLYLPOLYGLU_SYNT_2"/>
    <property type="match status" value="1"/>
</dbReference>
<evidence type="ECO:0008006" key="9">
    <source>
        <dbReference type="Google" id="ProtNLM"/>
    </source>
</evidence>
<dbReference type="Gene3D" id="3.90.190.20">
    <property type="entry name" value="Mur ligase, C-terminal domain"/>
    <property type="match status" value="1"/>
</dbReference>
<keyword evidence="5" id="KW-0067">ATP-binding</keyword>
<reference evidence="8" key="2">
    <citation type="submission" date="2015-01" db="EMBL/GenBank/DDBJ databases">
        <title>Evolutionary Origins and Diversification of the Mycorrhizal Mutualists.</title>
        <authorList>
            <consortium name="DOE Joint Genome Institute"/>
            <consortium name="Mycorrhizal Genomics Consortium"/>
            <person name="Kohler A."/>
            <person name="Kuo A."/>
            <person name="Nagy L.G."/>
            <person name="Floudas D."/>
            <person name="Copeland A."/>
            <person name="Barry K.W."/>
            <person name="Cichocki N."/>
            <person name="Veneault-Fourrey C."/>
            <person name="LaButti K."/>
            <person name="Lindquist E.A."/>
            <person name="Lipzen A."/>
            <person name="Lundell T."/>
            <person name="Morin E."/>
            <person name="Murat C."/>
            <person name="Riley R."/>
            <person name="Ohm R."/>
            <person name="Sun H."/>
            <person name="Tunlid A."/>
            <person name="Henrissat B."/>
            <person name="Grigoriev I.V."/>
            <person name="Hibbett D.S."/>
            <person name="Martin F."/>
        </authorList>
    </citation>
    <scope>NUCLEOTIDE SEQUENCE [LARGE SCALE GENOMIC DNA]</scope>
    <source>
        <strain evidence="8">441</strain>
    </source>
</reference>
<dbReference type="EMBL" id="KN833700">
    <property type="protein sequence ID" value="KIK26726.1"/>
    <property type="molecule type" value="Genomic_DNA"/>
</dbReference>
<accession>A0A0C9ZBS0</accession>
<dbReference type="Gene3D" id="3.40.1190.10">
    <property type="entry name" value="Mur-like, catalytic domain"/>
    <property type="match status" value="1"/>
</dbReference>
<dbReference type="GO" id="GO:0005739">
    <property type="term" value="C:mitochondrion"/>
    <property type="evidence" value="ECO:0007669"/>
    <property type="project" value="TreeGrafter"/>
</dbReference>
<evidence type="ECO:0000313" key="7">
    <source>
        <dbReference type="EMBL" id="KIK26726.1"/>
    </source>
</evidence>
<protein>
    <recommendedName>
        <fullName evidence="9">Dihydrofolate synthase</fullName>
    </recommendedName>
</protein>
<evidence type="ECO:0000256" key="4">
    <source>
        <dbReference type="ARBA" id="ARBA00022741"/>
    </source>
</evidence>
<dbReference type="PROSITE" id="PS01011">
    <property type="entry name" value="FOLYLPOLYGLU_SYNT_1"/>
    <property type="match status" value="1"/>
</dbReference>
<evidence type="ECO:0000256" key="6">
    <source>
        <dbReference type="ARBA" id="ARBA00022842"/>
    </source>
</evidence>